<dbReference type="EMBL" id="CATNWA010005710">
    <property type="protein sequence ID" value="CAI9550644.1"/>
    <property type="molecule type" value="Genomic_DNA"/>
</dbReference>
<feature type="non-terminal residue" evidence="1">
    <location>
        <position position="59"/>
    </location>
</feature>
<name>A0ABN9BSH5_9NEOB</name>
<evidence type="ECO:0000313" key="1">
    <source>
        <dbReference type="EMBL" id="CAI9550644.1"/>
    </source>
</evidence>
<keyword evidence="2" id="KW-1185">Reference proteome</keyword>
<reference evidence="1" key="1">
    <citation type="submission" date="2023-05" db="EMBL/GenBank/DDBJ databases">
        <authorList>
            <person name="Stuckert A."/>
        </authorList>
    </citation>
    <scope>NUCLEOTIDE SEQUENCE</scope>
</reference>
<sequence length="59" mass="6695">MWGDQRVNCVLFYCVCAFNCKHTALYGSAMQSHAKQCVGADGRELYCLHTCTPYPEMQN</sequence>
<organism evidence="1 2">
    <name type="scientific">Staurois parvus</name>
    <dbReference type="NCBI Taxonomy" id="386267"/>
    <lineage>
        <taxon>Eukaryota</taxon>
        <taxon>Metazoa</taxon>
        <taxon>Chordata</taxon>
        <taxon>Craniata</taxon>
        <taxon>Vertebrata</taxon>
        <taxon>Euteleostomi</taxon>
        <taxon>Amphibia</taxon>
        <taxon>Batrachia</taxon>
        <taxon>Anura</taxon>
        <taxon>Neobatrachia</taxon>
        <taxon>Ranoidea</taxon>
        <taxon>Ranidae</taxon>
        <taxon>Staurois</taxon>
    </lineage>
</organism>
<proteinExistence type="predicted"/>
<protein>
    <submittedName>
        <fullName evidence="1">Uncharacterized protein</fullName>
    </submittedName>
</protein>
<gene>
    <name evidence="1" type="ORF">SPARVUS_LOCUS3546317</name>
</gene>
<dbReference type="Proteomes" id="UP001162483">
    <property type="component" value="Unassembled WGS sequence"/>
</dbReference>
<evidence type="ECO:0000313" key="2">
    <source>
        <dbReference type="Proteomes" id="UP001162483"/>
    </source>
</evidence>
<comment type="caution">
    <text evidence="1">The sequence shown here is derived from an EMBL/GenBank/DDBJ whole genome shotgun (WGS) entry which is preliminary data.</text>
</comment>
<accession>A0ABN9BSH5</accession>